<evidence type="ECO:0000256" key="4">
    <source>
        <dbReference type="ARBA" id="ARBA00022840"/>
    </source>
</evidence>
<comment type="similarity">
    <text evidence="1 6">Belongs to the MCM family.</text>
</comment>
<organism evidence="8 9">
    <name type="scientific">Methanococcus maripaludis</name>
    <name type="common">Methanococcus deltae</name>
    <dbReference type="NCBI Taxonomy" id="39152"/>
    <lineage>
        <taxon>Archaea</taxon>
        <taxon>Methanobacteriati</taxon>
        <taxon>Methanobacteriota</taxon>
        <taxon>Methanomada group</taxon>
        <taxon>Methanococci</taxon>
        <taxon>Methanococcales</taxon>
        <taxon>Methanococcaceae</taxon>
        <taxon>Methanococcus</taxon>
    </lineage>
</organism>
<accession>A0A2L1CBK9</accession>
<dbReference type="AlphaFoldDB" id="A0A2L1CBK9"/>
<evidence type="ECO:0000256" key="6">
    <source>
        <dbReference type="RuleBase" id="RU004070"/>
    </source>
</evidence>
<dbReference type="GO" id="GO:0006260">
    <property type="term" value="P:DNA replication"/>
    <property type="evidence" value="ECO:0007669"/>
    <property type="project" value="UniProtKB-KW"/>
</dbReference>
<dbReference type="GO" id="GO:0042555">
    <property type="term" value="C:MCM complex"/>
    <property type="evidence" value="ECO:0007669"/>
    <property type="project" value="TreeGrafter"/>
</dbReference>
<dbReference type="InterPro" id="IPR001208">
    <property type="entry name" value="MCM_dom"/>
</dbReference>
<dbReference type="GeneID" id="36101962"/>
<dbReference type="InterPro" id="IPR036388">
    <property type="entry name" value="WH-like_DNA-bd_sf"/>
</dbReference>
<evidence type="ECO:0000256" key="1">
    <source>
        <dbReference type="ARBA" id="ARBA00008010"/>
    </source>
</evidence>
<dbReference type="Gene3D" id="2.40.50.140">
    <property type="entry name" value="Nucleic acid-binding proteins"/>
    <property type="match status" value="1"/>
</dbReference>
<sequence>MDDKIKSKLMSRLVPYFKEVHLDDIISETKRVVVDLKNVHDYGFFEFLDYLEENPYSALELLNEAYADAYFSYKMADADCTVTVKNLPESLNRNSNGKPMTIEDIKGENYGKLVEVEGIVVMATKIKLALKEAVYVCASCGQKKKVTIERPFEMHMGPQCPKCSQNMLLLDEESKYVDYQELKIQQPLDLMDDPEDPPKFISVLLEYTPGIYCGRIKVTGIPIKNQKNKKIPLHDILIGGYNCEPVTEKLDVSFTENEIKQFESLAKNKDVLNILSGRIAPQIKGNEIIKQSILLQQVRGVKKGKKRADSHILLITDPGTGKSDILRFIAGVPGCVYSSISTASGVGLTAGVVQEKTEIGDSTWVIKPGVLVKANGGTACLDELTVERSVLSYILEAMESQTIHVSKGGLNTKLPAGCSILAACNPKYGRYDKNIPVIEQINIPAPLLSRFDLIFPIKDTPNRKRDSEIANHILDTHIAYMDDSKNKEIGLFYEIIDEIKIDFDFFCKYIAYARQKTPKFTKESKQVIHDFYLDLRKSSVQITARQLEALVRLSEAHAKLKLKDLVEEEDAKFAIYLMTESLKEVAYDQKTKSFDIDRLFGNSKVERNELNVVYDIIRLQCENSEHNLAKKISIIKRALEYDISDGKAVKLIDKLIGFGDIEEISAGTYRMKGV</sequence>
<dbReference type="GO" id="GO:0003697">
    <property type="term" value="F:single-stranded DNA binding"/>
    <property type="evidence" value="ECO:0007669"/>
    <property type="project" value="TreeGrafter"/>
</dbReference>
<dbReference type="SUPFAM" id="SSF52540">
    <property type="entry name" value="P-loop containing nucleoside triphosphate hydrolases"/>
    <property type="match status" value="1"/>
</dbReference>
<dbReference type="PRINTS" id="PR01657">
    <property type="entry name" value="MCMFAMILY"/>
</dbReference>
<name>A0A2L1CBK9_METMI</name>
<dbReference type="KEGG" id="mmad:MMJJ_08760"/>
<dbReference type="SMART" id="SM00350">
    <property type="entry name" value="MCM"/>
    <property type="match status" value="1"/>
</dbReference>
<keyword evidence="4 6" id="KW-0067">ATP-binding</keyword>
<evidence type="ECO:0000259" key="7">
    <source>
        <dbReference type="PROSITE" id="PS50051"/>
    </source>
</evidence>
<dbReference type="Pfam" id="PF17207">
    <property type="entry name" value="MCM_OB"/>
    <property type="match status" value="1"/>
</dbReference>
<evidence type="ECO:0000256" key="5">
    <source>
        <dbReference type="ARBA" id="ARBA00023125"/>
    </source>
</evidence>
<dbReference type="PANTHER" id="PTHR11630:SF66">
    <property type="entry name" value="DNA REPLICATION LICENSING FACTOR MCM4"/>
    <property type="match status" value="1"/>
</dbReference>
<proteinExistence type="inferred from homology"/>
<dbReference type="EMBL" id="CP026606">
    <property type="protein sequence ID" value="AVB76286.1"/>
    <property type="molecule type" value="Genomic_DNA"/>
</dbReference>
<evidence type="ECO:0000256" key="3">
    <source>
        <dbReference type="ARBA" id="ARBA00022741"/>
    </source>
</evidence>
<evidence type="ECO:0000313" key="9">
    <source>
        <dbReference type="Proteomes" id="UP000239462"/>
    </source>
</evidence>
<dbReference type="InterPro" id="IPR027417">
    <property type="entry name" value="P-loop_NTPase"/>
</dbReference>
<dbReference type="Gene3D" id="3.40.50.300">
    <property type="entry name" value="P-loop containing nucleotide triphosphate hydrolases"/>
    <property type="match status" value="1"/>
</dbReference>
<dbReference type="Proteomes" id="UP000239462">
    <property type="component" value="Chromosome"/>
</dbReference>
<evidence type="ECO:0000313" key="8">
    <source>
        <dbReference type="EMBL" id="AVB76286.1"/>
    </source>
</evidence>
<feature type="domain" description="MCM C-terminal AAA(+) ATPase" evidence="7">
    <location>
        <begin position="271"/>
        <end position="473"/>
    </location>
</feature>
<dbReference type="Pfam" id="PF00493">
    <property type="entry name" value="MCM"/>
    <property type="match status" value="1"/>
</dbReference>
<dbReference type="InterPro" id="IPR012340">
    <property type="entry name" value="NA-bd_OB-fold"/>
</dbReference>
<evidence type="ECO:0000256" key="2">
    <source>
        <dbReference type="ARBA" id="ARBA00022705"/>
    </source>
</evidence>
<dbReference type="InterPro" id="IPR031327">
    <property type="entry name" value="MCM"/>
</dbReference>
<reference evidence="9" key="1">
    <citation type="journal article" date="2018" name="Genome Announc.">
        <title>Complete Genome Sequence of the Methanococcus maripaludis Type Strain JJ (DSM 2067), a Model for Selenoprotein Synthesis in Archaea.</title>
        <authorList>
            <person name="Poehlein A."/>
            <person name="Heym D."/>
            <person name="Quitzke V."/>
            <person name="Fersch J."/>
            <person name="Daniel R."/>
            <person name="Rother M."/>
        </authorList>
    </citation>
    <scope>NUCLEOTIDE SEQUENCE [LARGE SCALE GENOMIC DNA]</scope>
    <source>
        <strain evidence="9">DSM 2067</strain>
    </source>
</reference>
<gene>
    <name evidence="8" type="ORF">MMJJ_08760</name>
</gene>
<dbReference type="SUPFAM" id="SSF50249">
    <property type="entry name" value="Nucleic acid-binding proteins"/>
    <property type="match status" value="1"/>
</dbReference>
<dbReference type="PANTHER" id="PTHR11630">
    <property type="entry name" value="DNA REPLICATION LICENSING FACTOR MCM FAMILY MEMBER"/>
    <property type="match status" value="1"/>
</dbReference>
<dbReference type="GO" id="GO:0017116">
    <property type="term" value="F:single-stranded DNA helicase activity"/>
    <property type="evidence" value="ECO:0007669"/>
    <property type="project" value="TreeGrafter"/>
</dbReference>
<protein>
    <submittedName>
        <fullName evidence="8">MCM2/3/5 family protein</fullName>
    </submittedName>
</protein>
<keyword evidence="5 6" id="KW-0238">DNA-binding</keyword>
<dbReference type="Gene3D" id="2.20.28.10">
    <property type="match status" value="1"/>
</dbReference>
<dbReference type="CDD" id="cd17706">
    <property type="entry name" value="MCM"/>
    <property type="match status" value="1"/>
</dbReference>
<dbReference type="InterPro" id="IPR041562">
    <property type="entry name" value="MCM_lid"/>
</dbReference>
<dbReference type="Pfam" id="PF17855">
    <property type="entry name" value="MCM_lid"/>
    <property type="match status" value="1"/>
</dbReference>
<dbReference type="InterPro" id="IPR033762">
    <property type="entry name" value="MCM_OB"/>
</dbReference>
<keyword evidence="2" id="KW-0235">DNA replication</keyword>
<dbReference type="GO" id="GO:0005524">
    <property type="term" value="F:ATP binding"/>
    <property type="evidence" value="ECO:0007669"/>
    <property type="project" value="UniProtKB-KW"/>
</dbReference>
<dbReference type="Gene3D" id="1.10.10.10">
    <property type="entry name" value="Winged helix-like DNA-binding domain superfamily/Winged helix DNA-binding domain"/>
    <property type="match status" value="1"/>
</dbReference>
<keyword evidence="3 6" id="KW-0547">Nucleotide-binding</keyword>
<dbReference type="PROSITE" id="PS50051">
    <property type="entry name" value="MCM_2"/>
    <property type="match status" value="1"/>
</dbReference>
<dbReference type="RefSeq" id="WP_104837839.1">
    <property type="nucleotide sequence ID" value="NZ_CP026606.1"/>
</dbReference>